<name>A0A0C2J6S8_THEKT</name>
<dbReference type="Gene3D" id="2.40.50.140">
    <property type="entry name" value="Nucleic acid-binding proteins"/>
    <property type="match status" value="1"/>
</dbReference>
<dbReference type="Pfam" id="PF00313">
    <property type="entry name" value="CSD"/>
    <property type="match status" value="1"/>
</dbReference>
<evidence type="ECO:0000256" key="2">
    <source>
        <dbReference type="SAM" id="MobiDB-lite"/>
    </source>
</evidence>
<feature type="region of interest" description="Disordered" evidence="2">
    <location>
        <begin position="1"/>
        <end position="30"/>
    </location>
</feature>
<proteinExistence type="predicted"/>
<comment type="caution">
    <text evidence="4">The sequence shown here is derived from an EMBL/GenBank/DDBJ whole genome shotgun (WGS) entry which is preliminary data.</text>
</comment>
<dbReference type="GO" id="GO:0043488">
    <property type="term" value="P:regulation of mRNA stability"/>
    <property type="evidence" value="ECO:0007669"/>
    <property type="project" value="TreeGrafter"/>
</dbReference>
<organism evidence="4 5">
    <name type="scientific">Thelohanellus kitauei</name>
    <name type="common">Myxosporean</name>
    <dbReference type="NCBI Taxonomy" id="669202"/>
    <lineage>
        <taxon>Eukaryota</taxon>
        <taxon>Metazoa</taxon>
        <taxon>Cnidaria</taxon>
        <taxon>Myxozoa</taxon>
        <taxon>Myxosporea</taxon>
        <taxon>Bivalvulida</taxon>
        <taxon>Platysporina</taxon>
        <taxon>Myxobolidae</taxon>
        <taxon>Thelohanellus</taxon>
    </lineage>
</organism>
<dbReference type="PANTHER" id="PTHR12962:SF1">
    <property type="entry name" value="COLD SHOCK DOMAIN-CONTAINING PROTEIN CG9705"/>
    <property type="match status" value="1"/>
</dbReference>
<evidence type="ECO:0000313" key="4">
    <source>
        <dbReference type="EMBL" id="KII73529.1"/>
    </source>
</evidence>
<evidence type="ECO:0000256" key="1">
    <source>
        <dbReference type="ARBA" id="ARBA00022553"/>
    </source>
</evidence>
<dbReference type="OrthoDB" id="448492at2759"/>
<dbReference type="PANTHER" id="PTHR12962">
    <property type="entry name" value="CALCIUM-REGULATED HEAT STABLE PROTEIN CRHSP-24-RELATED"/>
    <property type="match status" value="1"/>
</dbReference>
<dbReference type="EMBL" id="JWZT01000794">
    <property type="protein sequence ID" value="KII73529.1"/>
    <property type="molecule type" value="Genomic_DNA"/>
</dbReference>
<dbReference type="OMA" id="DETREKW"/>
<dbReference type="FunFam" id="2.40.50.140:FF:000086">
    <property type="entry name" value="Cold shock domain-containing protein C2"/>
    <property type="match status" value="1"/>
</dbReference>
<dbReference type="SUPFAM" id="SSF50249">
    <property type="entry name" value="Nucleic acid-binding proteins"/>
    <property type="match status" value="1"/>
</dbReference>
<dbReference type="InterPro" id="IPR011129">
    <property type="entry name" value="CSD"/>
</dbReference>
<dbReference type="InterPro" id="IPR002059">
    <property type="entry name" value="CSP_DNA-bd"/>
</dbReference>
<dbReference type="AlphaFoldDB" id="A0A0C2J6S8"/>
<dbReference type="Proteomes" id="UP000031668">
    <property type="component" value="Unassembled WGS sequence"/>
</dbReference>
<dbReference type="InterPro" id="IPR052069">
    <property type="entry name" value="Ca-reg_mRNA-binding_domain"/>
</dbReference>
<dbReference type="SMART" id="SM00357">
    <property type="entry name" value="CSP"/>
    <property type="match status" value="1"/>
</dbReference>
<reference evidence="4 5" key="1">
    <citation type="journal article" date="2014" name="Genome Biol. Evol.">
        <title>The genome of the myxosporean Thelohanellus kitauei shows adaptations to nutrient acquisition within its fish host.</title>
        <authorList>
            <person name="Yang Y."/>
            <person name="Xiong J."/>
            <person name="Zhou Z."/>
            <person name="Huo F."/>
            <person name="Miao W."/>
            <person name="Ran C."/>
            <person name="Liu Y."/>
            <person name="Zhang J."/>
            <person name="Feng J."/>
            <person name="Wang M."/>
            <person name="Wang M."/>
            <person name="Wang L."/>
            <person name="Yao B."/>
        </authorList>
    </citation>
    <scope>NUCLEOTIDE SEQUENCE [LARGE SCALE GENOMIC DNA]</scope>
    <source>
        <strain evidence="4">Wuqing</strain>
    </source>
</reference>
<evidence type="ECO:0000313" key="5">
    <source>
        <dbReference type="Proteomes" id="UP000031668"/>
    </source>
</evidence>
<protein>
    <submittedName>
        <fullName evidence="4">Cold shock domain-containing protein C2</fullName>
    </submittedName>
</protein>
<keyword evidence="1" id="KW-0597">Phosphoprotein</keyword>
<dbReference type="GO" id="GO:0005737">
    <property type="term" value="C:cytoplasm"/>
    <property type="evidence" value="ECO:0007669"/>
    <property type="project" value="TreeGrafter"/>
</dbReference>
<accession>A0A0C2J6S8</accession>
<dbReference type="GO" id="GO:0003730">
    <property type="term" value="F:mRNA 3'-UTR binding"/>
    <property type="evidence" value="ECO:0007669"/>
    <property type="project" value="TreeGrafter"/>
</dbReference>
<dbReference type="InterPro" id="IPR012340">
    <property type="entry name" value="NA-bd_OB-fold"/>
</dbReference>
<feature type="compositionally biased region" description="Polar residues" evidence="2">
    <location>
        <begin position="15"/>
        <end position="29"/>
    </location>
</feature>
<keyword evidence="5" id="KW-1185">Reference proteome</keyword>
<feature type="domain" description="Cold-shock" evidence="3">
    <location>
        <begin position="56"/>
        <end position="121"/>
    </location>
</feature>
<evidence type="ECO:0000259" key="3">
    <source>
        <dbReference type="SMART" id="SM00357"/>
    </source>
</evidence>
<gene>
    <name evidence="4" type="ORF">RF11_05355</name>
</gene>
<sequence length="138" mass="15581">MDQRVTRPKGVAKNSPRTSTGSSDRSNASFDEICSSFPRLRSNSINQRIASIPYKHGTIKSFSRSKGHGMIVDSQTGEEIFMHVSEVVSEYVPRDGDLVKYKTIPIPPHNTKEQAVDVHFTVEDETREKWNHSSPHNK</sequence>